<dbReference type="Proteomes" id="UP000004947">
    <property type="component" value="Unassembled WGS sequence"/>
</dbReference>
<evidence type="ECO:0000256" key="1">
    <source>
        <dbReference type="ARBA" id="ARBA00003294"/>
    </source>
</evidence>
<organism evidence="16 17">
    <name type="scientific">Lentisphaera araneosa HTCC2155</name>
    <dbReference type="NCBI Taxonomy" id="313628"/>
    <lineage>
        <taxon>Bacteria</taxon>
        <taxon>Pseudomonadati</taxon>
        <taxon>Lentisphaerota</taxon>
        <taxon>Lentisphaeria</taxon>
        <taxon>Lentisphaerales</taxon>
        <taxon>Lentisphaeraceae</taxon>
        <taxon>Lentisphaera</taxon>
    </lineage>
</organism>
<comment type="subunit">
    <text evidence="12">Homotetramer; dimer of dimers.</text>
</comment>
<comment type="subcellular location">
    <subcellularLocation>
        <location evidence="12">Cytoplasm</location>
    </subcellularLocation>
</comment>
<comment type="caution">
    <text evidence="12">Was originally thought to be a dihydrodipicolinate synthase (DHDPS), catalyzing the condensation of (S)-aspartate-beta-semialdehyde [(S)-ASA] and pyruvate to dihydrodipicolinate (DHDP). However, it was shown in E.coli that the product of the enzymatic reaction is not dihydrodipicolinate but in fact (4S)-4-hydroxy-2,3,4,5-tetrahydro-(2S)-dipicolinic acid (HTPA), and that the consecutive dehydration reaction leading to DHDP is not spontaneous but catalyzed by DapB.</text>
</comment>
<evidence type="ECO:0000313" key="16">
    <source>
        <dbReference type="EMBL" id="EDM27596.1"/>
    </source>
</evidence>
<dbReference type="Pfam" id="PF00701">
    <property type="entry name" value="DHDPS"/>
    <property type="match status" value="1"/>
</dbReference>
<sequence length="291" mass="31298">MTIKGCYTALITPFDSNGNVDYEAFERIINDQISAGIDGIVAVGTTGESPTLGMKDHSEVIRFAVKIAAGRCQVIAGTGANCTKEAIELTKQAHIDGADASLQVTPYYNKPTQEGLYQHIKAIADSADMPIILYNVPGRSAISLTIDTIARMNEVPQVVAVKEAGGCVDRISQIKQACDIQIVSGDDSLTLPMISVGATGVISVLSNILPAEMTQLCKLANEGNFSEALKLHQKYYQLMNDMFVESNPIPVKTMMAVIGYGTETFRLPLCPISEAGREVLYKSAREAGLKF</sequence>
<feature type="active site" description="Schiff-base intermediate with substrate" evidence="12 14">
    <location>
        <position position="162"/>
    </location>
</feature>
<comment type="catalytic activity">
    <reaction evidence="11 12">
        <text>L-aspartate 4-semialdehyde + pyruvate = (2S,4S)-4-hydroxy-2,3,4,5-tetrahydrodipicolinate + H2O + H(+)</text>
        <dbReference type="Rhea" id="RHEA:34171"/>
        <dbReference type="ChEBI" id="CHEBI:15361"/>
        <dbReference type="ChEBI" id="CHEBI:15377"/>
        <dbReference type="ChEBI" id="CHEBI:15378"/>
        <dbReference type="ChEBI" id="CHEBI:67139"/>
        <dbReference type="ChEBI" id="CHEBI:537519"/>
        <dbReference type="EC" id="4.3.3.7"/>
    </reaction>
</comment>
<dbReference type="EMBL" id="ABCK01000008">
    <property type="protein sequence ID" value="EDM27596.1"/>
    <property type="molecule type" value="Genomic_DNA"/>
</dbReference>
<dbReference type="NCBIfam" id="TIGR00674">
    <property type="entry name" value="dapA"/>
    <property type="match status" value="1"/>
</dbReference>
<feature type="active site" description="Proton donor/acceptor" evidence="12 14">
    <location>
        <position position="134"/>
    </location>
</feature>
<evidence type="ECO:0000256" key="12">
    <source>
        <dbReference type="HAMAP-Rule" id="MF_00418"/>
    </source>
</evidence>
<keyword evidence="9 12" id="KW-0456">Lyase</keyword>
<evidence type="ECO:0000256" key="2">
    <source>
        <dbReference type="ARBA" id="ARBA00005120"/>
    </source>
</evidence>
<dbReference type="GO" id="GO:0019877">
    <property type="term" value="P:diaminopimelate biosynthetic process"/>
    <property type="evidence" value="ECO:0007669"/>
    <property type="project" value="UniProtKB-UniRule"/>
</dbReference>
<comment type="function">
    <text evidence="1 12">Catalyzes the condensation of (S)-aspartate-beta-semialdehyde [(S)-ASA] and pyruvate to 4-hydroxy-tetrahydrodipicolinate (HTPA).</text>
</comment>
<dbReference type="PRINTS" id="PR00146">
    <property type="entry name" value="DHPICSNTHASE"/>
</dbReference>
<gene>
    <name evidence="12" type="primary">dapA</name>
    <name evidence="16" type="ORF">LNTAR_20358</name>
</gene>
<comment type="caution">
    <text evidence="16">The sequence shown here is derived from an EMBL/GenBank/DDBJ whole genome shotgun (WGS) entry which is preliminary data.</text>
</comment>
<dbReference type="InterPro" id="IPR005263">
    <property type="entry name" value="DapA"/>
</dbReference>
<feature type="site" description="Part of a proton relay during catalysis" evidence="12">
    <location>
        <position position="45"/>
    </location>
</feature>
<evidence type="ECO:0000256" key="8">
    <source>
        <dbReference type="ARBA" id="ARBA00023154"/>
    </source>
</evidence>
<dbReference type="SMART" id="SM01130">
    <property type="entry name" value="DHDPS"/>
    <property type="match status" value="1"/>
</dbReference>
<name>A6DKZ4_9BACT</name>
<evidence type="ECO:0000256" key="10">
    <source>
        <dbReference type="ARBA" id="ARBA00023270"/>
    </source>
</evidence>
<evidence type="ECO:0000313" key="17">
    <source>
        <dbReference type="Proteomes" id="UP000004947"/>
    </source>
</evidence>
<dbReference type="InterPro" id="IPR013785">
    <property type="entry name" value="Aldolase_TIM"/>
</dbReference>
<comment type="similarity">
    <text evidence="3 12 13">Belongs to the DapA family.</text>
</comment>
<keyword evidence="17" id="KW-1185">Reference proteome</keyword>
<dbReference type="STRING" id="313628.LNTAR_20358"/>
<comment type="pathway">
    <text evidence="2 12">Amino-acid biosynthesis; L-lysine biosynthesis via DAP pathway; (S)-tetrahydrodipicolinate from L-aspartate: step 3/4.</text>
</comment>
<evidence type="ECO:0000256" key="6">
    <source>
        <dbReference type="ARBA" id="ARBA00022605"/>
    </source>
</evidence>
<keyword evidence="8 12" id="KW-0457">Lysine biosynthesis</keyword>
<reference evidence="16 17" key="1">
    <citation type="journal article" date="2010" name="J. Bacteriol.">
        <title>Genome sequence of Lentisphaera araneosa HTCC2155T, the type species of the order Lentisphaerales in the phylum Lentisphaerae.</title>
        <authorList>
            <person name="Thrash J.C."/>
            <person name="Cho J.C."/>
            <person name="Vergin K.L."/>
            <person name="Morris R.M."/>
            <person name="Giovannoni S.J."/>
        </authorList>
    </citation>
    <scope>NUCLEOTIDE SEQUENCE [LARGE SCALE GENOMIC DNA]</scope>
    <source>
        <strain evidence="16 17">HTCC2155</strain>
    </source>
</reference>
<keyword evidence="10 12" id="KW-0704">Schiff base</keyword>
<evidence type="ECO:0000256" key="7">
    <source>
        <dbReference type="ARBA" id="ARBA00022915"/>
    </source>
</evidence>
<evidence type="ECO:0000256" key="11">
    <source>
        <dbReference type="ARBA" id="ARBA00047836"/>
    </source>
</evidence>
<evidence type="ECO:0000256" key="4">
    <source>
        <dbReference type="ARBA" id="ARBA00012086"/>
    </source>
</evidence>
<dbReference type="Gene3D" id="3.20.20.70">
    <property type="entry name" value="Aldolase class I"/>
    <property type="match status" value="1"/>
</dbReference>
<keyword evidence="7 12" id="KW-0220">Diaminopimelate biosynthesis</keyword>
<feature type="binding site" evidence="12 15">
    <location>
        <position position="46"/>
    </location>
    <ligand>
        <name>pyruvate</name>
        <dbReference type="ChEBI" id="CHEBI:15361"/>
    </ligand>
</feature>
<accession>A6DKZ4</accession>
<dbReference type="SUPFAM" id="SSF51569">
    <property type="entry name" value="Aldolase"/>
    <property type="match status" value="1"/>
</dbReference>
<dbReference type="PANTHER" id="PTHR12128:SF66">
    <property type="entry name" value="4-HYDROXY-2-OXOGLUTARATE ALDOLASE, MITOCHONDRIAL"/>
    <property type="match status" value="1"/>
</dbReference>
<dbReference type="AlphaFoldDB" id="A6DKZ4"/>
<dbReference type="GO" id="GO:0009089">
    <property type="term" value="P:lysine biosynthetic process via diaminopimelate"/>
    <property type="evidence" value="ECO:0007669"/>
    <property type="project" value="UniProtKB-UniRule"/>
</dbReference>
<dbReference type="UniPathway" id="UPA00034">
    <property type="reaction ID" value="UER00017"/>
</dbReference>
<evidence type="ECO:0000256" key="15">
    <source>
        <dbReference type="PIRSR" id="PIRSR001365-2"/>
    </source>
</evidence>
<feature type="binding site" evidence="12 15">
    <location>
        <position position="202"/>
    </location>
    <ligand>
        <name>pyruvate</name>
        <dbReference type="ChEBI" id="CHEBI:15361"/>
    </ligand>
</feature>
<keyword evidence="5 12" id="KW-0963">Cytoplasm</keyword>
<protein>
    <recommendedName>
        <fullName evidence="4 12">4-hydroxy-tetrahydrodipicolinate synthase</fullName>
        <shortName evidence="12">HTPA synthase</shortName>
        <ecNumber evidence="4 12">4.3.3.7</ecNumber>
    </recommendedName>
</protein>
<dbReference type="CDD" id="cd00950">
    <property type="entry name" value="DHDPS"/>
    <property type="match status" value="1"/>
</dbReference>
<dbReference type="GO" id="GO:0008840">
    <property type="term" value="F:4-hydroxy-tetrahydrodipicolinate synthase activity"/>
    <property type="evidence" value="ECO:0007669"/>
    <property type="project" value="UniProtKB-UniRule"/>
</dbReference>
<feature type="site" description="Part of a proton relay during catalysis" evidence="12">
    <location>
        <position position="108"/>
    </location>
</feature>
<evidence type="ECO:0000256" key="5">
    <source>
        <dbReference type="ARBA" id="ARBA00022490"/>
    </source>
</evidence>
<dbReference type="eggNOG" id="COG0329">
    <property type="taxonomic scope" value="Bacteria"/>
</dbReference>
<dbReference type="PIRSF" id="PIRSF001365">
    <property type="entry name" value="DHDPS"/>
    <property type="match status" value="1"/>
</dbReference>
<evidence type="ECO:0000256" key="9">
    <source>
        <dbReference type="ARBA" id="ARBA00023239"/>
    </source>
</evidence>
<dbReference type="InterPro" id="IPR002220">
    <property type="entry name" value="DapA-like"/>
</dbReference>
<dbReference type="GO" id="GO:0005829">
    <property type="term" value="C:cytosol"/>
    <property type="evidence" value="ECO:0007669"/>
    <property type="project" value="TreeGrafter"/>
</dbReference>
<evidence type="ECO:0000256" key="14">
    <source>
        <dbReference type="PIRSR" id="PIRSR001365-1"/>
    </source>
</evidence>
<dbReference type="InterPro" id="IPR020625">
    <property type="entry name" value="Schiff_base-form_aldolases_AS"/>
</dbReference>
<evidence type="ECO:0000256" key="13">
    <source>
        <dbReference type="PIRNR" id="PIRNR001365"/>
    </source>
</evidence>
<dbReference type="OrthoDB" id="9782828at2"/>
<keyword evidence="6 12" id="KW-0028">Amino-acid biosynthesis</keyword>
<dbReference type="RefSeq" id="WP_007278556.1">
    <property type="nucleotide sequence ID" value="NZ_ABCK01000008.1"/>
</dbReference>
<dbReference type="EC" id="4.3.3.7" evidence="4 12"/>
<proteinExistence type="inferred from homology"/>
<dbReference type="PROSITE" id="PS00666">
    <property type="entry name" value="DHDPS_2"/>
    <property type="match status" value="1"/>
</dbReference>
<dbReference type="HAMAP" id="MF_00418">
    <property type="entry name" value="DapA"/>
    <property type="match status" value="1"/>
</dbReference>
<evidence type="ECO:0000256" key="3">
    <source>
        <dbReference type="ARBA" id="ARBA00007592"/>
    </source>
</evidence>
<dbReference type="PANTHER" id="PTHR12128">
    <property type="entry name" value="DIHYDRODIPICOLINATE SYNTHASE"/>
    <property type="match status" value="1"/>
</dbReference>